<dbReference type="AlphaFoldDB" id="A0A1E4R7T9"/>
<reference evidence="4 5" key="1">
    <citation type="submission" date="2016-09" db="EMBL/GenBank/DDBJ databases">
        <title>Draft genome sequence of the soil isolate, Lysinibacillus fusiformis M5, a potential hypoxanthine producer.</title>
        <authorList>
            <person name="Gallegos-Monterrosa R."/>
            <person name="Maroti G."/>
            <person name="Balint B."/>
            <person name="Kovacs A.T."/>
        </authorList>
    </citation>
    <scope>NUCLEOTIDE SEQUENCE [LARGE SCALE GENOMIC DNA]</scope>
    <source>
        <strain evidence="4 5">M5</strain>
    </source>
</reference>
<evidence type="ECO:0000259" key="3">
    <source>
        <dbReference type="PROSITE" id="PS51272"/>
    </source>
</evidence>
<feature type="signal peptide" evidence="2">
    <location>
        <begin position="1"/>
        <end position="24"/>
    </location>
</feature>
<sequence length="374" mass="42652">MKALYVFLSSLVFFGFICVSPAAAAEKPIDLYYLDDVDYDHWAYNELERFLYADIIDGYVETESFEEDGEKYEYTYVSIKPKNSITRAEFTKILVNSMNLRAGETVKSFPDVKPAKWYYEYVKVASSQGIINGKPDGTFRPNDKITRNEMAVMIYRAFESTLDFSATGKVFPDVPKGNFAYEAVMKTAALGIIKGYGNVFKPYNDATRAEAIVMIDRALHLVPGTDEDPATSIQTVERYIKDEMKFTEQQDVEALKALYHETTMGYQLAYSLDSMDLADMIEEDPDTKFTMEQIGEHVINAVSVTNHFAEVRIDNLVYKISMTAPDMSFNMNIDLSGTAYLKKNDDGKWKIYNVVLDEDDSDQDWKETLETEIN</sequence>
<feature type="domain" description="SLH" evidence="3">
    <location>
        <begin position="170"/>
        <end position="229"/>
    </location>
</feature>
<dbReference type="Pfam" id="PF00395">
    <property type="entry name" value="SLH"/>
    <property type="match status" value="2"/>
</dbReference>
<evidence type="ECO:0000313" key="4">
    <source>
        <dbReference type="EMBL" id="ODV56503.1"/>
    </source>
</evidence>
<dbReference type="PROSITE" id="PS51272">
    <property type="entry name" value="SLH"/>
    <property type="match status" value="3"/>
</dbReference>
<evidence type="ECO:0000313" key="5">
    <source>
        <dbReference type="Proteomes" id="UP000094784"/>
    </source>
</evidence>
<keyword evidence="1 2" id="KW-0732">Signal</keyword>
<feature type="domain" description="SLH" evidence="3">
    <location>
        <begin position="105"/>
        <end position="168"/>
    </location>
</feature>
<comment type="caution">
    <text evidence="4">The sequence shown here is derived from an EMBL/GenBank/DDBJ whole genome shotgun (WGS) entry which is preliminary data.</text>
</comment>
<organism evidence="4 5">
    <name type="scientific">Lysinibacillus fusiformis</name>
    <dbReference type="NCBI Taxonomy" id="28031"/>
    <lineage>
        <taxon>Bacteria</taxon>
        <taxon>Bacillati</taxon>
        <taxon>Bacillota</taxon>
        <taxon>Bacilli</taxon>
        <taxon>Bacillales</taxon>
        <taxon>Bacillaceae</taxon>
        <taxon>Lysinibacillus</taxon>
    </lineage>
</organism>
<evidence type="ECO:0000256" key="2">
    <source>
        <dbReference type="SAM" id="SignalP"/>
    </source>
</evidence>
<dbReference type="InterPro" id="IPR051465">
    <property type="entry name" value="Cell_Envelope_Struct_Comp"/>
</dbReference>
<dbReference type="PANTHER" id="PTHR43308">
    <property type="entry name" value="OUTER MEMBRANE PROTEIN ALPHA-RELATED"/>
    <property type="match status" value="1"/>
</dbReference>
<protein>
    <recommendedName>
        <fullName evidence="3">SLH domain-containing protein</fullName>
    </recommendedName>
</protein>
<evidence type="ECO:0000256" key="1">
    <source>
        <dbReference type="ARBA" id="ARBA00022729"/>
    </source>
</evidence>
<gene>
    <name evidence="4" type="ORF">BG258_11650</name>
</gene>
<dbReference type="Proteomes" id="UP000094784">
    <property type="component" value="Unassembled WGS sequence"/>
</dbReference>
<dbReference type="OrthoDB" id="174569at2"/>
<dbReference type="EMBL" id="MECQ01000001">
    <property type="protein sequence ID" value="ODV56503.1"/>
    <property type="molecule type" value="Genomic_DNA"/>
</dbReference>
<feature type="domain" description="SLH" evidence="3">
    <location>
        <begin position="30"/>
        <end position="104"/>
    </location>
</feature>
<feature type="chain" id="PRO_5009162114" description="SLH domain-containing protein" evidence="2">
    <location>
        <begin position="25"/>
        <end position="374"/>
    </location>
</feature>
<name>A0A1E4R7T9_9BACI</name>
<proteinExistence type="predicted"/>
<dbReference type="RefSeq" id="WP_069481493.1">
    <property type="nucleotide sequence ID" value="NZ_JBGOGZ010000002.1"/>
</dbReference>
<dbReference type="InterPro" id="IPR001119">
    <property type="entry name" value="SLH_dom"/>
</dbReference>
<accession>A0A1E4R7T9</accession>